<dbReference type="GO" id="GO:0006413">
    <property type="term" value="P:translational initiation"/>
    <property type="evidence" value="ECO:0007669"/>
    <property type="project" value="InterPro"/>
</dbReference>
<dbReference type="AlphaFoldDB" id="K6V8V0"/>
<dbReference type="RefSeq" id="XP_004221504.1">
    <property type="nucleotide sequence ID" value="XM_004221456.1"/>
</dbReference>
<dbReference type="eggNOG" id="ENOG502QXXS">
    <property type="taxonomic scope" value="Eukaryota"/>
</dbReference>
<feature type="compositionally biased region" description="Polar residues" evidence="1">
    <location>
        <begin position="112"/>
        <end position="140"/>
    </location>
</feature>
<dbReference type="PhylomeDB" id="K6V8V0"/>
<proteinExistence type="predicted"/>
<reference evidence="2 3" key="1">
    <citation type="journal article" date="2012" name="Nat. Genet.">
        <title>Plasmodium cynomolgi genome sequences provide insight into Plasmodium vivax and the monkey malaria clade.</title>
        <authorList>
            <person name="Tachibana S."/>
            <person name="Sullivan S.A."/>
            <person name="Kawai S."/>
            <person name="Nakamura S."/>
            <person name="Kim H.R."/>
            <person name="Goto N."/>
            <person name="Arisue N."/>
            <person name="Palacpac N.M.Q."/>
            <person name="Honma H."/>
            <person name="Yagi M."/>
            <person name="Tougan T."/>
            <person name="Katakai Y."/>
            <person name="Kaneko O."/>
            <person name="Mita T."/>
            <person name="Kita K."/>
            <person name="Yasutomi Y."/>
            <person name="Sutton P.L."/>
            <person name="Shakhbatyan R."/>
            <person name="Horii T."/>
            <person name="Yasunaga T."/>
            <person name="Barnwell J.W."/>
            <person name="Escalante A.A."/>
            <person name="Carlton J.M."/>
            <person name="Tanabe K."/>
        </authorList>
    </citation>
    <scope>NUCLEOTIDE SEQUENCE [LARGE SCALE GENOMIC DNA]</scope>
    <source>
        <strain evidence="2 3">B</strain>
    </source>
</reference>
<keyword evidence="3" id="KW-1185">Reference proteome</keyword>
<dbReference type="SUPFAM" id="SSF55200">
    <property type="entry name" value="Translation initiation factor IF3, C-terminal domain"/>
    <property type="match status" value="1"/>
</dbReference>
<evidence type="ECO:0000256" key="1">
    <source>
        <dbReference type="SAM" id="MobiDB-lite"/>
    </source>
</evidence>
<evidence type="ECO:0000313" key="3">
    <source>
        <dbReference type="Proteomes" id="UP000006319"/>
    </source>
</evidence>
<dbReference type="OrthoDB" id="375742at2759"/>
<sequence length="309" mass="35473">MSVLLTYEKIILFPKQNLSAANQFYTYFYVPFANKVTFFTRLFWVNRKMGSFEEAAHYERKYTQYHVIGNAINLFFLKKYSQNWSPSTHRWKFAECLRQNNQSYLTFDQGGSRDSNNDTTQVGQNTSEKETNVNTSNGESQLDEDHSQVTPYDETEKIPTDAGSHLFERDPVAIHYWNNMKKKKTNTPHYNIDPSAKTKKIQIYYNCEMTDMERKICKIKNFLRNGNPVDILLICNSDSDGKVTQKGGKGTKKMNKKNGESTSEGGPTPVCKVKNNFTNSALSLQLSEAKCSPHVNVRTSLELLRAKVC</sequence>
<dbReference type="KEGG" id="pcy:PCYB_062890"/>
<dbReference type="OMA" id="KYSQNWS"/>
<feature type="region of interest" description="Disordered" evidence="1">
    <location>
        <begin position="242"/>
        <end position="270"/>
    </location>
</feature>
<evidence type="ECO:0000313" key="2">
    <source>
        <dbReference type="EMBL" id="GAB65557.1"/>
    </source>
</evidence>
<organism evidence="2 3">
    <name type="scientific">Plasmodium cynomolgi (strain B)</name>
    <dbReference type="NCBI Taxonomy" id="1120755"/>
    <lineage>
        <taxon>Eukaryota</taxon>
        <taxon>Sar</taxon>
        <taxon>Alveolata</taxon>
        <taxon>Apicomplexa</taxon>
        <taxon>Aconoidasida</taxon>
        <taxon>Haemosporida</taxon>
        <taxon>Plasmodiidae</taxon>
        <taxon>Plasmodium</taxon>
        <taxon>Plasmodium (Plasmodium)</taxon>
    </lineage>
</organism>
<name>K6V8V0_PLACD</name>
<dbReference type="GeneID" id="14691797"/>
<dbReference type="InterPro" id="IPR036788">
    <property type="entry name" value="T_IF-3_C_sf"/>
</dbReference>
<dbReference type="VEuPathDB" id="PlasmoDB:PCYB_062890"/>
<gene>
    <name evidence="2" type="ORF">PCYB_062890</name>
</gene>
<accession>K6V8V0</accession>
<dbReference type="EMBL" id="DF157098">
    <property type="protein sequence ID" value="GAB65557.1"/>
    <property type="molecule type" value="Genomic_DNA"/>
</dbReference>
<feature type="region of interest" description="Disordered" evidence="1">
    <location>
        <begin position="107"/>
        <end position="159"/>
    </location>
</feature>
<protein>
    <submittedName>
        <fullName evidence="2">Uncharacterized protein</fullName>
    </submittedName>
</protein>
<dbReference type="Proteomes" id="UP000006319">
    <property type="component" value="Chromosome 6"/>
</dbReference>